<evidence type="ECO:0000256" key="14">
    <source>
        <dbReference type="ARBA" id="ARBA00023054"/>
    </source>
</evidence>
<evidence type="ECO:0000256" key="7">
    <source>
        <dbReference type="ARBA" id="ARBA00022679"/>
    </source>
</evidence>
<dbReference type="Gene3D" id="3.30.60.20">
    <property type="match status" value="1"/>
</dbReference>
<dbReference type="Gene3D" id="1.10.510.10">
    <property type="entry name" value="Transferase(Phosphotransferase) domain 1"/>
    <property type="match status" value="1"/>
</dbReference>
<keyword evidence="8" id="KW-0479">Metal-binding</keyword>
<comment type="cofactor">
    <cofactor evidence="1">
        <name>Mg(2+)</name>
        <dbReference type="ChEBI" id="CHEBI:18420"/>
    </cofactor>
</comment>
<evidence type="ECO:0000256" key="3">
    <source>
        <dbReference type="ARBA" id="ARBA00012513"/>
    </source>
</evidence>
<dbReference type="FunFam" id="1.10.510.10:FF:000751">
    <property type="entry name" value="Non-specific serine/threonine protein kinase"/>
    <property type="match status" value="1"/>
</dbReference>
<dbReference type="SMART" id="SM00109">
    <property type="entry name" value="C1"/>
    <property type="match status" value="1"/>
</dbReference>
<dbReference type="SMART" id="SM00220">
    <property type="entry name" value="S_TKc"/>
    <property type="match status" value="1"/>
</dbReference>
<feature type="coiled-coil region" evidence="18">
    <location>
        <begin position="896"/>
        <end position="979"/>
    </location>
</feature>
<evidence type="ECO:0000256" key="1">
    <source>
        <dbReference type="ARBA" id="ARBA00001946"/>
    </source>
</evidence>
<evidence type="ECO:0000256" key="16">
    <source>
        <dbReference type="ARBA" id="ARBA00048679"/>
    </source>
</evidence>
<feature type="domain" description="Phorbol-ester/DAG-type" evidence="22">
    <location>
        <begin position="1402"/>
        <end position="1451"/>
    </location>
</feature>
<keyword evidence="11 25" id="KW-0418">Kinase</keyword>
<keyword evidence="12" id="KW-0862">Zinc</keyword>
<evidence type="ECO:0000256" key="4">
    <source>
        <dbReference type="ARBA" id="ARBA00022490"/>
    </source>
</evidence>
<dbReference type="GO" id="GO:0031032">
    <property type="term" value="P:actomyosin structure organization"/>
    <property type="evidence" value="ECO:0007669"/>
    <property type="project" value="TreeGrafter"/>
</dbReference>
<dbReference type="InterPro" id="IPR000961">
    <property type="entry name" value="AGC-kinase_C"/>
</dbReference>
<evidence type="ECO:0000256" key="6">
    <source>
        <dbReference type="ARBA" id="ARBA00022553"/>
    </source>
</evidence>
<evidence type="ECO:0000256" key="19">
    <source>
        <dbReference type="SAM" id="MobiDB-lite"/>
    </source>
</evidence>
<dbReference type="GO" id="GO:0005856">
    <property type="term" value="C:cytoskeleton"/>
    <property type="evidence" value="ECO:0007669"/>
    <property type="project" value="TreeGrafter"/>
</dbReference>
<dbReference type="EC" id="2.7.11.1" evidence="3"/>
<dbReference type="SUPFAM" id="SSF56112">
    <property type="entry name" value="Protein kinase-like (PK-like)"/>
    <property type="match status" value="1"/>
</dbReference>
<dbReference type="GO" id="GO:0004674">
    <property type="term" value="F:protein serine/threonine kinase activity"/>
    <property type="evidence" value="ECO:0007669"/>
    <property type="project" value="UniProtKB-KW"/>
</dbReference>
<feature type="coiled-coil region" evidence="18">
    <location>
        <begin position="1018"/>
        <end position="1164"/>
    </location>
</feature>
<comment type="subcellular location">
    <subcellularLocation>
        <location evidence="2">Cytoplasm</location>
    </subcellularLocation>
</comment>
<dbReference type="InterPro" id="IPR001849">
    <property type="entry name" value="PH_domain"/>
</dbReference>
<dbReference type="PROSITE" id="PS00108">
    <property type="entry name" value="PROTEIN_KINASE_ST"/>
    <property type="match status" value="1"/>
</dbReference>
<keyword evidence="6" id="KW-0597">Phosphoprotein</keyword>
<dbReference type="SMART" id="SM00133">
    <property type="entry name" value="S_TK_X"/>
    <property type="match status" value="1"/>
</dbReference>
<name>A0A224YVE1_9ACAR</name>
<dbReference type="InterPro" id="IPR017441">
    <property type="entry name" value="Protein_kinase_ATP_BS"/>
</dbReference>
<dbReference type="PROSITE" id="PS51285">
    <property type="entry name" value="AGC_KINASE_CTER"/>
    <property type="match status" value="1"/>
</dbReference>
<dbReference type="CDD" id="cd20814">
    <property type="entry name" value="CRIK"/>
    <property type="match status" value="1"/>
</dbReference>
<evidence type="ECO:0000313" key="25">
    <source>
        <dbReference type="EMBL" id="MAA17934.1"/>
    </source>
</evidence>
<keyword evidence="4" id="KW-0963">Cytoplasm</keyword>
<comment type="catalytic activity">
    <reaction evidence="15">
        <text>L-threonyl-[protein] + ATP = O-phospho-L-threonyl-[protein] + ADP + H(+)</text>
        <dbReference type="Rhea" id="RHEA:46608"/>
        <dbReference type="Rhea" id="RHEA-COMP:11060"/>
        <dbReference type="Rhea" id="RHEA-COMP:11605"/>
        <dbReference type="ChEBI" id="CHEBI:15378"/>
        <dbReference type="ChEBI" id="CHEBI:30013"/>
        <dbReference type="ChEBI" id="CHEBI:30616"/>
        <dbReference type="ChEBI" id="CHEBI:61977"/>
        <dbReference type="ChEBI" id="CHEBI:456216"/>
        <dbReference type="EC" id="2.7.11.1"/>
    </reaction>
</comment>
<feature type="domain" description="CNH" evidence="23">
    <location>
        <begin position="1659"/>
        <end position="1950"/>
    </location>
</feature>
<dbReference type="InterPro" id="IPR046349">
    <property type="entry name" value="C1-like_sf"/>
</dbReference>
<feature type="coiled-coil region" evidence="18">
    <location>
        <begin position="1293"/>
        <end position="1320"/>
    </location>
</feature>
<feature type="coiled-coil region" evidence="18">
    <location>
        <begin position="812"/>
        <end position="843"/>
    </location>
</feature>
<dbReference type="InterPro" id="IPR008271">
    <property type="entry name" value="Ser/Thr_kinase_AS"/>
</dbReference>
<evidence type="ECO:0000256" key="11">
    <source>
        <dbReference type="ARBA" id="ARBA00022777"/>
    </source>
</evidence>
<dbReference type="InterPro" id="IPR001180">
    <property type="entry name" value="CNH_dom"/>
</dbReference>
<evidence type="ECO:0000256" key="10">
    <source>
        <dbReference type="ARBA" id="ARBA00022771"/>
    </source>
</evidence>
<keyword evidence="5" id="KW-0723">Serine/threonine-protein kinase</keyword>
<sequence>MAQAGGGNGKSSPAREPIALRSNKLNHLVLGRASCSVPNRHLASRDSLLDALFALYDECNREVLRRDKNVSLFLDKYRAIVHDLRQLRVSIADFEVKTVIGRGHFGDIRMVKEKATGDIYAMKILRKDETLSQREVAFFEEERDILARAAQTGPWLTRLQYAFQDAGHLYLVMELLPGGDLFNLLDRSGGLLPEEEARFYLAELTLAIHALHSLGYAHRDVKPDNVLIDRTGHIKLADFGSAAKLSDKKSISSRLPVGTPHYVAPEVLSSMSGGLNACATVQGPAVDWWSLGVLAYEMLYGFNPFADDRVVVTYNRIMNFNETLDYAKEPPLSDATVKVLKGLLTTADKRFSYDDMCRHEFFAPIDLDNIRQTVPPFVPNLTGEEDTSNFYEFEDEPARAKIPALRDQNKSFEGKSLPFVGFTHTQSASNAALERTVSFLEVGSPMRETLSSGASLRRRSQRQEQLLSEVTQREESLRQEAREARSRLEQAQARLEALESSLVDAEAREAQLRSDNQNLNMLVDLERKNRLISEEKAVQLLNAMKRKYRRQDELLRSGYFVASPLRKPTPRAFVVDEANGDGEKADEEEEGDEASVQSELQLVLREKRHLEQELAKERALCVQYKEQLNSALSEGVHCMEEMQKKHKANVDSIGVVRKEVAEAVCKQRQAEEALLVCRDDCSRHQATVGALEKEVAFLKGQVSASMDKAAATSSAPCARCTASLAEVKRLSEEKAKLHLEAAEMRSQHQRLLVALESQRRQDSQLQRDANGLHSVVTRLEGVVSTVEASCAEGAAAAPQQVLVKQVEELEALRRENCKLEEANARYIQEIEKLNAEVEELTKKPNVSAPSNAEVNGVKTTPSSLEAEHQALLESSRALEAQLAKTREFLSTSRARCGELQLQLRKKEDELSECQLDGRVAKREAKRLEESERLAREHRDRLQEEMSELQKQAEEMRARVTQLEHSLARAEKEATSAKLAHESTKDLEAKCVSKADECRELTVKCKVLQLEAQREAEVRTQVLNSSKELEEELKRERAKTEKLLKTLEMLKETCEELDKQVVSYEKELSLADSKNQEYEAQWEAHKETVDKLNKKIFELKESLLLEKTSKQRLEEQLQDRAQGEKEAEAALESVQGHLREREALVRELSDQVADLRRQLGTYEASSKAWQRREAAYQQEVVAIKEEASQHITTIASLKASNLKLSRDLEEFEATHRETLQYLEKLESDMDGQKSFSETEIMKLNQTIAQQTKLINFLQAKVTEMEKKKKKLWGGRSKDGICCGTPQTSTLESSLSKYQSKCRQLQDALDRSRSEAMSLRQQLNHALAASESRHNHPQGSETAAVPTSPKSRALLTALTLSPSVSGAARTGVAKAQVSQEDVGDVNGEGSALPPPSLRMHHNIPHRFHVVLCMRPTKCAACLDAIHFGRYASRCQECGAVCHPKCSTSVPSTCGVPAEYVRKFSDAVATEHSSSGTTPPSTPGPHVKFAPNVCEVTFDSSLPRGWVKVLRSSGGKQSWHKSYLVLYCGVLYLLDQALEPTGPASGDTDRAADVEDRYGERIESACHERVQMSPSDGEVLVSSAVPASELTGTAKSDIPYTFKVELKPHTTCWPPKCLYIMVPTFAEKQMWVSALEMCAGHNVDPSKCNVGDTVLRLAGQHVLDVNCVHELSYEYLLLGAMEGLYVVDLVARTVRRQVAEVPAVFQIAVCTQLGVVLAICGQERRLMLTDWTAMQPWVESLAGRDVAADPPEWRLVEDTEECHLFATSQDCTMLCMATGRAIYVHVWNASRANYTCRKVAKTSEPCSCILFTPYTILIGCDIFYQIDAKDFSVEEFLDPTDHTLSFLTYSATQLRSFPVSVLQVAPPEYNPEYLLCFHELGVFVDADGRRTRGDLKWSRLPLAFAYKSPHLFIQHLNSIEILEIKARGAKESGLHRIVLVSNPRFLGLSSVGSMYLASFHSGQLEVISVNATANGHTDQMQLPSSSLEENSEAGESDEMQFSFTSSVVEALEE</sequence>
<protein>
    <recommendedName>
        <fullName evidence="3">non-specific serine/threonine protein kinase</fullName>
        <ecNumber evidence="3">2.7.11.1</ecNumber>
    </recommendedName>
</protein>
<dbReference type="Pfam" id="PF00130">
    <property type="entry name" value="C1_1"/>
    <property type="match status" value="1"/>
</dbReference>
<dbReference type="PROSITE" id="PS00479">
    <property type="entry name" value="ZF_DAG_PE_1"/>
    <property type="match status" value="1"/>
</dbReference>
<organism evidence="25">
    <name type="scientific">Rhipicephalus zambeziensis</name>
    <dbReference type="NCBI Taxonomy" id="60191"/>
    <lineage>
        <taxon>Eukaryota</taxon>
        <taxon>Metazoa</taxon>
        <taxon>Ecdysozoa</taxon>
        <taxon>Arthropoda</taxon>
        <taxon>Chelicerata</taxon>
        <taxon>Arachnida</taxon>
        <taxon>Acari</taxon>
        <taxon>Parasitiformes</taxon>
        <taxon>Ixodida</taxon>
        <taxon>Ixodoidea</taxon>
        <taxon>Ixodidae</taxon>
        <taxon>Rhipicephalinae</taxon>
        <taxon>Rhipicephalus</taxon>
        <taxon>Rhipicephalus</taxon>
    </lineage>
</organism>
<dbReference type="Pfam" id="PF00780">
    <property type="entry name" value="CNH"/>
    <property type="match status" value="1"/>
</dbReference>
<keyword evidence="9 17" id="KW-0547">Nucleotide-binding</keyword>
<dbReference type="PROSITE" id="PS50011">
    <property type="entry name" value="PROTEIN_KINASE_DOM"/>
    <property type="match status" value="1"/>
</dbReference>
<dbReference type="SUPFAM" id="SSF57889">
    <property type="entry name" value="Cysteine-rich domain"/>
    <property type="match status" value="1"/>
</dbReference>
<evidence type="ECO:0000256" key="2">
    <source>
        <dbReference type="ARBA" id="ARBA00004496"/>
    </source>
</evidence>
<comment type="catalytic activity">
    <reaction evidence="16">
        <text>L-seryl-[protein] + ATP = O-phospho-L-seryl-[protein] + ADP + H(+)</text>
        <dbReference type="Rhea" id="RHEA:17989"/>
        <dbReference type="Rhea" id="RHEA-COMP:9863"/>
        <dbReference type="Rhea" id="RHEA-COMP:11604"/>
        <dbReference type="ChEBI" id="CHEBI:15378"/>
        <dbReference type="ChEBI" id="CHEBI:29999"/>
        <dbReference type="ChEBI" id="CHEBI:30616"/>
        <dbReference type="ChEBI" id="CHEBI:83421"/>
        <dbReference type="ChEBI" id="CHEBI:456216"/>
        <dbReference type="EC" id="2.7.11.1"/>
    </reaction>
</comment>
<evidence type="ECO:0000259" key="21">
    <source>
        <dbReference type="PROSITE" id="PS50011"/>
    </source>
</evidence>
<accession>A0A224YVE1</accession>
<dbReference type="SMART" id="SM00036">
    <property type="entry name" value="CNH"/>
    <property type="match status" value="1"/>
</dbReference>
<dbReference type="InterPro" id="IPR011993">
    <property type="entry name" value="PH-like_dom_sf"/>
</dbReference>
<feature type="binding site" evidence="17">
    <location>
        <position position="123"/>
    </location>
    <ligand>
        <name>ATP</name>
        <dbReference type="ChEBI" id="CHEBI:30616"/>
    </ligand>
</feature>
<evidence type="ECO:0000259" key="23">
    <source>
        <dbReference type="PROSITE" id="PS50219"/>
    </source>
</evidence>
<feature type="domain" description="AGC-kinase C-terminal" evidence="24">
    <location>
        <begin position="363"/>
        <end position="434"/>
    </location>
</feature>
<proteinExistence type="predicted"/>
<dbReference type="GO" id="GO:0005524">
    <property type="term" value="F:ATP binding"/>
    <property type="evidence" value="ECO:0007669"/>
    <property type="project" value="UniProtKB-UniRule"/>
</dbReference>
<feature type="domain" description="PH" evidence="20">
    <location>
        <begin position="1497"/>
        <end position="1637"/>
    </location>
</feature>
<dbReference type="PROSITE" id="PS50003">
    <property type="entry name" value="PH_DOMAIN"/>
    <property type="match status" value="1"/>
</dbReference>
<dbReference type="Gene3D" id="3.30.200.20">
    <property type="entry name" value="Phosphorylase Kinase, domain 1"/>
    <property type="match status" value="1"/>
</dbReference>
<evidence type="ECO:0000256" key="12">
    <source>
        <dbReference type="ARBA" id="ARBA00022833"/>
    </source>
</evidence>
<dbReference type="FunFam" id="3.30.200.20:FF:000017">
    <property type="entry name" value="Non-specific serine/threonine protein kinase"/>
    <property type="match status" value="1"/>
</dbReference>
<dbReference type="PROSITE" id="PS50081">
    <property type="entry name" value="ZF_DAG_PE_2"/>
    <property type="match status" value="1"/>
</dbReference>
<keyword evidence="7" id="KW-0808">Transferase</keyword>
<evidence type="ECO:0000259" key="20">
    <source>
        <dbReference type="PROSITE" id="PS50003"/>
    </source>
</evidence>
<dbReference type="InterPro" id="IPR050839">
    <property type="entry name" value="Rho-assoc_Ser/Thr_Kinase"/>
</dbReference>
<feature type="compositionally biased region" description="Acidic residues" evidence="19">
    <location>
        <begin position="1986"/>
        <end position="1995"/>
    </location>
</feature>
<feature type="region of interest" description="Disordered" evidence="19">
    <location>
        <begin position="1324"/>
        <end position="1347"/>
    </location>
</feature>
<evidence type="ECO:0000256" key="17">
    <source>
        <dbReference type="PROSITE-ProRule" id="PRU10141"/>
    </source>
</evidence>
<evidence type="ECO:0000256" key="15">
    <source>
        <dbReference type="ARBA" id="ARBA00047899"/>
    </source>
</evidence>
<feature type="coiled-coil region" evidence="18">
    <location>
        <begin position="593"/>
        <end position="627"/>
    </location>
</feature>
<evidence type="ECO:0000259" key="24">
    <source>
        <dbReference type="PROSITE" id="PS51285"/>
    </source>
</evidence>
<evidence type="ECO:0000259" key="22">
    <source>
        <dbReference type="PROSITE" id="PS50081"/>
    </source>
</evidence>
<feature type="coiled-coil region" evidence="18">
    <location>
        <begin position="1193"/>
        <end position="1266"/>
    </location>
</feature>
<keyword evidence="14 18" id="KW-0175">Coiled coil</keyword>
<dbReference type="GO" id="GO:0008270">
    <property type="term" value="F:zinc ion binding"/>
    <property type="evidence" value="ECO:0007669"/>
    <property type="project" value="UniProtKB-KW"/>
</dbReference>
<feature type="domain" description="Protein kinase" evidence="21">
    <location>
        <begin position="94"/>
        <end position="362"/>
    </location>
</feature>
<dbReference type="SUPFAM" id="SSF50729">
    <property type="entry name" value="PH domain-like"/>
    <property type="match status" value="1"/>
</dbReference>
<feature type="coiled-coil region" evidence="18">
    <location>
        <begin position="460"/>
        <end position="522"/>
    </location>
</feature>
<evidence type="ECO:0000256" key="5">
    <source>
        <dbReference type="ARBA" id="ARBA00022527"/>
    </source>
</evidence>
<dbReference type="InterPro" id="IPR002219">
    <property type="entry name" value="PKC_DAG/PE"/>
</dbReference>
<dbReference type="InterPro" id="IPR000719">
    <property type="entry name" value="Prot_kinase_dom"/>
</dbReference>
<dbReference type="GO" id="GO:0005737">
    <property type="term" value="C:cytoplasm"/>
    <property type="evidence" value="ECO:0007669"/>
    <property type="project" value="UniProtKB-SubCell"/>
</dbReference>
<dbReference type="PANTHER" id="PTHR22988:SF71">
    <property type="entry name" value="CITRON RHO-INTERACTING KINASE"/>
    <property type="match status" value="1"/>
</dbReference>
<feature type="region of interest" description="Disordered" evidence="19">
    <location>
        <begin position="1975"/>
        <end position="1996"/>
    </location>
</feature>
<dbReference type="EMBL" id="GFPF01006788">
    <property type="protein sequence ID" value="MAA17934.1"/>
    <property type="molecule type" value="Transcribed_RNA"/>
</dbReference>
<evidence type="ECO:0000256" key="13">
    <source>
        <dbReference type="ARBA" id="ARBA00022840"/>
    </source>
</evidence>
<dbReference type="PROSITE" id="PS00107">
    <property type="entry name" value="PROTEIN_KINASE_ATP"/>
    <property type="match status" value="1"/>
</dbReference>
<evidence type="ECO:0000256" key="18">
    <source>
        <dbReference type="SAM" id="Coils"/>
    </source>
</evidence>
<keyword evidence="10" id="KW-0863">Zinc-finger</keyword>
<dbReference type="Gene3D" id="2.30.29.30">
    <property type="entry name" value="Pleckstrin-homology domain (PH domain)/Phosphotyrosine-binding domain (PTB)"/>
    <property type="match status" value="1"/>
</dbReference>
<dbReference type="InterPro" id="IPR011009">
    <property type="entry name" value="Kinase-like_dom_sf"/>
</dbReference>
<dbReference type="SMART" id="SM00233">
    <property type="entry name" value="PH"/>
    <property type="match status" value="1"/>
</dbReference>
<feature type="compositionally biased region" description="Polar residues" evidence="19">
    <location>
        <begin position="1975"/>
        <end position="1985"/>
    </location>
</feature>
<dbReference type="Pfam" id="PF00069">
    <property type="entry name" value="Pkinase"/>
    <property type="match status" value="1"/>
</dbReference>
<reference evidence="25" key="1">
    <citation type="journal article" date="2017" name="Parasit. Vectors">
        <title>Sialotranscriptomics of Rhipicephalus zambeziensis reveals intricate expression profiles of secretory proteins and suggests tight temporal transcriptional regulation during blood-feeding.</title>
        <authorList>
            <person name="de Castro M.H."/>
            <person name="de Klerk D."/>
            <person name="Pienaar R."/>
            <person name="Rees D.J.G."/>
            <person name="Mans B.J."/>
        </authorList>
    </citation>
    <scope>NUCLEOTIDE SEQUENCE</scope>
    <source>
        <tissue evidence="25">Salivary glands</tissue>
    </source>
</reference>
<keyword evidence="13 17" id="KW-0067">ATP-binding</keyword>
<dbReference type="PROSITE" id="PS50219">
    <property type="entry name" value="CNH"/>
    <property type="match status" value="1"/>
</dbReference>
<evidence type="ECO:0000256" key="9">
    <source>
        <dbReference type="ARBA" id="ARBA00022741"/>
    </source>
</evidence>
<evidence type="ECO:0000256" key="8">
    <source>
        <dbReference type="ARBA" id="ARBA00022723"/>
    </source>
</evidence>
<dbReference type="PANTHER" id="PTHR22988">
    <property type="entry name" value="MYOTONIC DYSTROPHY S/T KINASE-RELATED"/>
    <property type="match status" value="1"/>
</dbReference>